<protein>
    <submittedName>
        <fullName evidence="3">Uncharacterized protein</fullName>
    </submittedName>
</protein>
<feature type="compositionally biased region" description="Low complexity" evidence="1">
    <location>
        <begin position="358"/>
        <end position="385"/>
    </location>
</feature>
<organism evidence="3 4">
    <name type="scientific">Varroa destructor</name>
    <name type="common">Honeybee mite</name>
    <dbReference type="NCBI Taxonomy" id="109461"/>
    <lineage>
        <taxon>Eukaryota</taxon>
        <taxon>Metazoa</taxon>
        <taxon>Ecdysozoa</taxon>
        <taxon>Arthropoda</taxon>
        <taxon>Chelicerata</taxon>
        <taxon>Arachnida</taxon>
        <taxon>Acari</taxon>
        <taxon>Parasitiformes</taxon>
        <taxon>Mesostigmata</taxon>
        <taxon>Gamasina</taxon>
        <taxon>Dermanyssoidea</taxon>
        <taxon>Varroidae</taxon>
        <taxon>Varroa</taxon>
    </lineage>
</organism>
<feature type="signal peptide" evidence="2">
    <location>
        <begin position="1"/>
        <end position="20"/>
    </location>
</feature>
<accession>A0A7M7KDH1</accession>
<feature type="region of interest" description="Disordered" evidence="1">
    <location>
        <begin position="1239"/>
        <end position="1266"/>
    </location>
</feature>
<feature type="region of interest" description="Disordered" evidence="1">
    <location>
        <begin position="298"/>
        <end position="477"/>
    </location>
</feature>
<keyword evidence="4" id="KW-1185">Reference proteome</keyword>
<proteinExistence type="predicted"/>
<feature type="compositionally biased region" description="Polar residues" evidence="1">
    <location>
        <begin position="936"/>
        <end position="950"/>
    </location>
</feature>
<sequence length="1325" mass="141194">MARLYLLGAMVLIICQLASLQVPDRLSSSHLAYAGNDSGKNINTELSVSSRDESFKPLLGFQSNIDATQNVNMFDLANITEDGRMDQSVVSINGAVNLDDLVTFDMESTLVTNATDETRVHFQEPIGNSPYHICGFHVFYLRRSAKDHNETFDVVSDFNHFGDLHVSSVDLEPVVNGTSRLPDELILFSLRNTTGELPELHLREVWLMGYDRDYADELATWLDTCPNRNPEGRNSGGQGYRVAGTFGGRIQNGGYVRFKTPGPAQTYYIVQTRPGYPVLNLKTQPIYRTVPVPITYRKKPGPIVHSPLSNYGQGPRAGYDSAQSSSSAGEPSNGFRPPQHPGGKFSIHYGSSGPDPPHGGYQPQQQHFQGYGPSSSILSISSITSGKNGNTAPQRSHSEPTSQASYAGSASHNNGSVGGTTLRTINKGSNMESAAEGSYAGDAPQNSYGGSGSQGSHDGVASQGSHSGSPPRSSHGASALQIIYAAPAPSSGGYGNRAPYPHQVSAGPSTPSYVIATSGQYVAGPNRSMPPQQGYGQAQASASHAIIHMTSPSSSSYSLTSNGGHGPSSPTYTVRSSGAGHQAALTYNAGVHSPSQEVGSGYTISGGYAGAAHGAQSQGTGYSYSPGKLTGGQSYGSLTPVEGHSYRPSNPEGEQFFGPSNQTGGYSYGPSNQGGKQSYGPSNQFGGHSYKFSTHGREQPSRPSNQGGGQSYEPAKQTGGQSYVSTKPAGGHFYGFFHYGGGQMYGPSIRYSHGNLYPKGQRHQAGYQDQSGNGYSQGQGPNSGPVSLYGGHGGSVSSQKPHIDGDSGQYMEFVGSPSDHSYRHQGGRQGHEYSSVSLQKDYDHYEHSFSHGYNKTPYIRSNSGHGSSGGNEHYPIFHGYEVPYAHSSTFHGPSAQHHSFLASHGHGQASYSGGQSGAGYNNQSGGSQNYGQSNGRELQQGFSYGPQGTQQQNHYWLQTGKGEQKNYGLQPGPRLETQPGPQPKLHFRPQLGSQFRPQPGLQPRPQYGTQPGFQPESQPGPQSGLQPGGYGPPQNRPQNSYRQPGMVYGPPPALVAKTEIYEDSKPEDYTTELVKLLAKLPPATLVKLLPPLKAKLKAEKSIGLSAKIAKLIAKVAILITKGKKVSDDQMVKLADLTVEVNKLLDDKADLNDLNTKLIEFSKTIQNLTPDEGDPDCVGDSCLALWNGSNSTDIITPLTEFMKGAYLRLIETQDDARTTLTALKEQLTVPKNTEVLAATAPPVSDSTGDVNVDDDSRAESLSPLPNENDWSVWRKDSLISPSFAFISTNPADAQNIKAGDTVSNIADTEPEGTGAILKPSAPAAKE</sequence>
<evidence type="ECO:0000313" key="4">
    <source>
        <dbReference type="Proteomes" id="UP000594260"/>
    </source>
</evidence>
<feature type="region of interest" description="Disordered" evidence="1">
    <location>
        <begin position="552"/>
        <end position="577"/>
    </location>
</feature>
<feature type="region of interest" description="Disordered" evidence="1">
    <location>
        <begin position="1305"/>
        <end position="1325"/>
    </location>
</feature>
<dbReference type="OrthoDB" id="10678101at2759"/>
<feature type="chain" id="PRO_5029878878" evidence="2">
    <location>
        <begin position="21"/>
        <end position="1325"/>
    </location>
</feature>
<dbReference type="RefSeq" id="XP_022665162.1">
    <property type="nucleotide sequence ID" value="XM_022809427.1"/>
</dbReference>
<evidence type="ECO:0000313" key="3">
    <source>
        <dbReference type="EnsemblMetazoa" id="XP_022665162"/>
    </source>
</evidence>
<feature type="region of interest" description="Disordered" evidence="1">
    <location>
        <begin position="633"/>
        <end position="724"/>
    </location>
</feature>
<feature type="region of interest" description="Disordered" evidence="1">
    <location>
        <begin position="888"/>
        <end position="950"/>
    </location>
</feature>
<feature type="compositionally biased region" description="Low complexity" evidence="1">
    <location>
        <begin position="462"/>
        <end position="477"/>
    </location>
</feature>
<dbReference type="GeneID" id="111252063"/>
<dbReference type="InParanoid" id="A0A7M7KDH1"/>
<name>A0A7M7KDH1_VARDE</name>
<feature type="region of interest" description="Disordered" evidence="1">
    <location>
        <begin position="963"/>
        <end position="1049"/>
    </location>
</feature>
<dbReference type="OMA" id="DPFAETK"/>
<feature type="compositionally biased region" description="Polar residues" evidence="1">
    <location>
        <begin position="767"/>
        <end position="785"/>
    </location>
</feature>
<dbReference type="KEGG" id="vde:111252063"/>
<feature type="compositionally biased region" description="Polar residues" evidence="1">
    <location>
        <begin position="386"/>
        <end position="432"/>
    </location>
</feature>
<dbReference type="EnsemblMetazoa" id="XM_022809427">
    <property type="protein sequence ID" value="XP_022665162"/>
    <property type="gene ID" value="LOC111252063"/>
</dbReference>
<feature type="compositionally biased region" description="Polar residues" evidence="1">
    <location>
        <begin position="658"/>
        <end position="686"/>
    </location>
</feature>
<feature type="compositionally biased region" description="Low complexity" evidence="1">
    <location>
        <begin position="317"/>
        <end position="334"/>
    </location>
</feature>
<dbReference type="Proteomes" id="UP000594260">
    <property type="component" value="Unplaced"/>
</dbReference>
<reference evidence="3" key="1">
    <citation type="submission" date="2021-01" db="UniProtKB">
        <authorList>
            <consortium name="EnsemblMetazoa"/>
        </authorList>
    </citation>
    <scope>IDENTIFICATION</scope>
</reference>
<feature type="compositionally biased region" description="Low complexity" evidence="1">
    <location>
        <begin position="552"/>
        <end position="561"/>
    </location>
</feature>
<feature type="compositionally biased region" description="Low complexity" evidence="1">
    <location>
        <begin position="1010"/>
        <end position="1025"/>
    </location>
</feature>
<evidence type="ECO:0000256" key="2">
    <source>
        <dbReference type="SAM" id="SignalP"/>
    </source>
</evidence>
<keyword evidence="2" id="KW-0732">Signal</keyword>
<evidence type="ECO:0000256" key="1">
    <source>
        <dbReference type="SAM" id="MobiDB-lite"/>
    </source>
</evidence>
<feature type="compositionally biased region" description="Low complexity" evidence="1">
    <location>
        <begin position="902"/>
        <end position="935"/>
    </location>
</feature>
<feature type="region of interest" description="Disordered" evidence="1">
    <location>
        <begin position="755"/>
        <end position="833"/>
    </location>
</feature>